<dbReference type="RefSeq" id="WP_114338801.1">
    <property type="nucleotide sequence ID" value="NZ_QPID01000007.1"/>
</dbReference>
<dbReference type="Proteomes" id="UP000252558">
    <property type="component" value="Unassembled WGS sequence"/>
</dbReference>
<dbReference type="PANTHER" id="PTHR12307">
    <property type="entry name" value="PROTEIN PHOSPHATASE 1 REGULATORY SUBUNIT"/>
    <property type="match status" value="1"/>
</dbReference>
<dbReference type="InterPro" id="IPR005036">
    <property type="entry name" value="CBM21_dom"/>
</dbReference>
<dbReference type="AlphaFoldDB" id="A0A368NIN1"/>
<dbReference type="Gene3D" id="2.60.40.2440">
    <property type="entry name" value="Carbohydrate binding type-21 domain"/>
    <property type="match status" value="2"/>
</dbReference>
<evidence type="ECO:0000256" key="1">
    <source>
        <dbReference type="SAM" id="SignalP"/>
    </source>
</evidence>
<organism evidence="3 4">
    <name type="scientific">Corallincola holothuriorum</name>
    <dbReference type="NCBI Taxonomy" id="2282215"/>
    <lineage>
        <taxon>Bacteria</taxon>
        <taxon>Pseudomonadati</taxon>
        <taxon>Pseudomonadota</taxon>
        <taxon>Gammaproteobacteria</taxon>
        <taxon>Alteromonadales</taxon>
        <taxon>Psychromonadaceae</taxon>
        <taxon>Corallincola</taxon>
    </lineage>
</organism>
<dbReference type="PANTHER" id="PTHR12307:SF36">
    <property type="entry name" value="GLYCOGEN-BINDING SUBUNIT 76A"/>
    <property type="match status" value="1"/>
</dbReference>
<evidence type="ECO:0000313" key="4">
    <source>
        <dbReference type="Proteomes" id="UP000252558"/>
    </source>
</evidence>
<dbReference type="Pfam" id="PF03370">
    <property type="entry name" value="CBM_21"/>
    <property type="match status" value="1"/>
</dbReference>
<keyword evidence="4" id="KW-1185">Reference proteome</keyword>
<proteinExistence type="predicted"/>
<dbReference type="InterPro" id="IPR038175">
    <property type="entry name" value="CBM21_dom_sf"/>
</dbReference>
<dbReference type="InterPro" id="IPR050782">
    <property type="entry name" value="PP1_regulatory_subunit_3"/>
</dbReference>
<name>A0A368NIN1_9GAMM</name>
<protein>
    <recommendedName>
        <fullName evidence="2">CBM21 domain-containing protein</fullName>
    </recommendedName>
</protein>
<comment type="caution">
    <text evidence="3">The sequence shown here is derived from an EMBL/GenBank/DDBJ whole genome shotgun (WGS) entry which is preliminary data.</text>
</comment>
<keyword evidence="1" id="KW-0732">Signal</keyword>
<feature type="domain" description="CBM21" evidence="2">
    <location>
        <begin position="27"/>
        <end position="132"/>
    </location>
</feature>
<accession>A0A368NIN1</accession>
<sequence length="346" mass="39168">MLGKAMSLKIVVGCLLMSLSAFAAEAAEEVRLKHAQFTPYYENGFDYSELEGAVEVKNIGPSKEVWLHYQAEDGQWVDHPAFYVAATSHGYEAFSFRLPLSGSVSGVQFAIKYQVNGQTYWDNNGLQNYQFDGTNQTDFRHQAIALDDAYRDSSLISVKARARHQGSADKVTMVYTGDDWEHSYRRELTLSHTVADANGVSGVWTGEQYIEYYRHFEFYLEYSSGQQTQIDNYYGKNYRLFSTGDAIGQRPLLQRYPQVYFRGQPTGWNSIPMTLIDDYTWSIVVYFDGYTDFKLDVYDDWSRNFGDDNGDGIADLDGANMKVDTAGSIRIIFNSLTGAYQATPAS</sequence>
<gene>
    <name evidence="3" type="ORF">DU002_12895</name>
</gene>
<evidence type="ECO:0000259" key="2">
    <source>
        <dbReference type="PROSITE" id="PS51159"/>
    </source>
</evidence>
<dbReference type="GO" id="GO:0008157">
    <property type="term" value="F:protein phosphatase 1 binding"/>
    <property type="evidence" value="ECO:0007669"/>
    <property type="project" value="TreeGrafter"/>
</dbReference>
<dbReference type="Gene3D" id="2.60.40.3620">
    <property type="match status" value="1"/>
</dbReference>
<feature type="signal peptide" evidence="1">
    <location>
        <begin position="1"/>
        <end position="23"/>
    </location>
</feature>
<dbReference type="PROSITE" id="PS51159">
    <property type="entry name" value="CBM21"/>
    <property type="match status" value="1"/>
</dbReference>
<evidence type="ECO:0000313" key="3">
    <source>
        <dbReference type="EMBL" id="RCU49241.1"/>
    </source>
</evidence>
<dbReference type="OrthoDB" id="9812537at2"/>
<dbReference type="GO" id="GO:0000164">
    <property type="term" value="C:protein phosphatase type 1 complex"/>
    <property type="evidence" value="ECO:0007669"/>
    <property type="project" value="TreeGrafter"/>
</dbReference>
<dbReference type="EMBL" id="QPID01000007">
    <property type="protein sequence ID" value="RCU49241.1"/>
    <property type="molecule type" value="Genomic_DNA"/>
</dbReference>
<feature type="chain" id="PRO_5016562405" description="CBM21 domain-containing protein" evidence="1">
    <location>
        <begin position="24"/>
        <end position="346"/>
    </location>
</feature>
<reference evidence="3 4" key="1">
    <citation type="submission" date="2018-07" db="EMBL/GenBank/DDBJ databases">
        <title>Corallincola holothuriorum sp. nov., a new facultative anaerobe isolated from sea cucumber Apostichopus japonicus.</title>
        <authorList>
            <person name="Xia H."/>
        </authorList>
    </citation>
    <scope>NUCLEOTIDE SEQUENCE [LARGE SCALE GENOMIC DNA]</scope>
    <source>
        <strain evidence="3 4">C4</strain>
    </source>
</reference>